<dbReference type="Proteomes" id="UP000184251">
    <property type="component" value="Unassembled WGS sequence"/>
</dbReference>
<dbReference type="Pfam" id="PF01513">
    <property type="entry name" value="NAD_kinase"/>
    <property type="match status" value="1"/>
</dbReference>
<dbReference type="GO" id="GO:0046872">
    <property type="term" value="F:metal ion binding"/>
    <property type="evidence" value="ECO:0007669"/>
    <property type="project" value="UniProtKB-UniRule"/>
</dbReference>
<evidence type="ECO:0000256" key="5">
    <source>
        <dbReference type="ARBA" id="ARBA00047925"/>
    </source>
</evidence>
<accession>A0A1M4UG50</accession>
<feature type="binding site" evidence="6">
    <location>
        <position position="169"/>
    </location>
    <ligand>
        <name>NAD(+)</name>
        <dbReference type="ChEBI" id="CHEBI:57540"/>
    </ligand>
</feature>
<reference evidence="7 8" key="1">
    <citation type="submission" date="2016-11" db="EMBL/GenBank/DDBJ databases">
        <authorList>
            <person name="Jaros S."/>
            <person name="Januszkiewicz K."/>
            <person name="Wedrychowicz H."/>
        </authorList>
    </citation>
    <scope>NUCLEOTIDE SEQUENCE [LARGE SCALE GENOMIC DNA]</scope>
    <source>
        <strain evidence="7 8">DSM 14828</strain>
    </source>
</reference>
<dbReference type="InterPro" id="IPR002504">
    <property type="entry name" value="NADK"/>
</dbReference>
<keyword evidence="8" id="KW-1185">Reference proteome</keyword>
<evidence type="ECO:0000313" key="7">
    <source>
        <dbReference type="EMBL" id="SHE55645.1"/>
    </source>
</evidence>
<protein>
    <recommendedName>
        <fullName evidence="6">NAD kinase</fullName>
        <ecNumber evidence="6">2.7.1.23</ecNumber>
    </recommendedName>
    <alternativeName>
        <fullName evidence="6">ATP-dependent NAD kinase</fullName>
    </alternativeName>
</protein>
<dbReference type="Pfam" id="PF20143">
    <property type="entry name" value="NAD_kinase_C"/>
    <property type="match status" value="1"/>
</dbReference>
<dbReference type="GO" id="GO:0003951">
    <property type="term" value="F:NAD+ kinase activity"/>
    <property type="evidence" value="ECO:0007669"/>
    <property type="project" value="UniProtKB-UniRule"/>
</dbReference>
<feature type="binding site" evidence="6">
    <location>
        <begin position="182"/>
        <end position="187"/>
    </location>
    <ligand>
        <name>NAD(+)</name>
        <dbReference type="ChEBI" id="CHEBI:57540"/>
    </ligand>
</feature>
<dbReference type="HAMAP" id="MF_00361">
    <property type="entry name" value="NAD_kinase"/>
    <property type="match status" value="1"/>
</dbReference>
<name>A0A1M4UG50_9FIRM</name>
<keyword evidence="2 6" id="KW-0418">Kinase</keyword>
<comment type="catalytic activity">
    <reaction evidence="5 6">
        <text>NAD(+) + ATP = ADP + NADP(+) + H(+)</text>
        <dbReference type="Rhea" id="RHEA:18629"/>
        <dbReference type="ChEBI" id="CHEBI:15378"/>
        <dbReference type="ChEBI" id="CHEBI:30616"/>
        <dbReference type="ChEBI" id="CHEBI:57540"/>
        <dbReference type="ChEBI" id="CHEBI:58349"/>
        <dbReference type="ChEBI" id="CHEBI:456216"/>
        <dbReference type="EC" id="2.7.1.23"/>
    </reaction>
</comment>
<dbReference type="CDD" id="cd01653">
    <property type="entry name" value="GATase1"/>
    <property type="match status" value="1"/>
</dbReference>
<dbReference type="PANTHER" id="PTHR20275">
    <property type="entry name" value="NAD KINASE"/>
    <property type="match status" value="1"/>
</dbReference>
<comment type="subcellular location">
    <subcellularLocation>
        <location evidence="6">Cytoplasm</location>
    </subcellularLocation>
</comment>
<keyword evidence="1 6" id="KW-0808">Transferase</keyword>
<comment type="similarity">
    <text evidence="6">Belongs to the NAD kinase family.</text>
</comment>
<dbReference type="RefSeq" id="WP_073269748.1">
    <property type="nucleotide sequence ID" value="NZ_FQTU01000003.1"/>
</dbReference>
<evidence type="ECO:0000256" key="4">
    <source>
        <dbReference type="ARBA" id="ARBA00023027"/>
    </source>
</evidence>
<dbReference type="GO" id="GO:0005737">
    <property type="term" value="C:cytoplasm"/>
    <property type="evidence" value="ECO:0007669"/>
    <property type="project" value="UniProtKB-SubCell"/>
</dbReference>
<dbReference type="STRING" id="1120975.SAMN02746064_00757"/>
<dbReference type="OrthoDB" id="9774737at2"/>
<evidence type="ECO:0000256" key="3">
    <source>
        <dbReference type="ARBA" id="ARBA00022857"/>
    </source>
</evidence>
<dbReference type="Gene3D" id="2.60.200.30">
    <property type="entry name" value="Probable inorganic polyphosphate/atp-NAD kinase, domain 2"/>
    <property type="match status" value="1"/>
</dbReference>
<evidence type="ECO:0000256" key="1">
    <source>
        <dbReference type="ARBA" id="ARBA00022679"/>
    </source>
</evidence>
<dbReference type="InterPro" id="IPR016064">
    <property type="entry name" value="NAD/diacylglycerol_kinase_sf"/>
</dbReference>
<feature type="binding site" evidence="6">
    <location>
        <position position="152"/>
    </location>
    <ligand>
        <name>NAD(+)</name>
        <dbReference type="ChEBI" id="CHEBI:57540"/>
    </ligand>
</feature>
<evidence type="ECO:0000256" key="2">
    <source>
        <dbReference type="ARBA" id="ARBA00022777"/>
    </source>
</evidence>
<dbReference type="GO" id="GO:0019674">
    <property type="term" value="P:NAD+ metabolic process"/>
    <property type="evidence" value="ECO:0007669"/>
    <property type="project" value="InterPro"/>
</dbReference>
<evidence type="ECO:0000256" key="6">
    <source>
        <dbReference type="HAMAP-Rule" id="MF_00361"/>
    </source>
</evidence>
<feature type="binding site" evidence="6">
    <location>
        <begin position="141"/>
        <end position="142"/>
    </location>
    <ligand>
        <name>NAD(+)</name>
        <dbReference type="ChEBI" id="CHEBI:57540"/>
    </ligand>
</feature>
<sequence length="283" mass="31772">MKNIGLYINTGKSDCFRNARYIIDFLNKNGITVFGAENTKGMIDHPGLVIDEERMFNSTDCIIVLGGDGTILEAVRKTGKNDIPFFGINYGKLGFLAEVEEKDVDMCLEYLLRGCFDIEERMMIDMNIEDLPTDKGFVALNDIVVSRGANTRLIDIKIYGNENLIEEYRADGLIISTPTGSTAYSLSAGGPIIEPSNDSLFIITPICPHSLHNRSIVLDAKKTIRVETESKDKNVVVAVDGQRFLDINQNSIYLKKSDKKVKLIKFKGNNFFEILRRKLSERI</sequence>
<dbReference type="InterPro" id="IPR017437">
    <property type="entry name" value="ATP-NAD_kinase_PpnK-typ_C"/>
</dbReference>
<keyword evidence="4 6" id="KW-0520">NAD</keyword>
<dbReference type="GO" id="GO:0005524">
    <property type="term" value="F:ATP binding"/>
    <property type="evidence" value="ECO:0007669"/>
    <property type="project" value="UniProtKB-KW"/>
</dbReference>
<comment type="function">
    <text evidence="6">Involved in the regulation of the intracellular balance of NAD and NADP, and is a key enzyme in the biosynthesis of NADP. Catalyzes specifically the phosphorylation on 2'-hydroxyl of the adenosine moiety of NAD to yield NADP.</text>
</comment>
<evidence type="ECO:0000313" key="8">
    <source>
        <dbReference type="Proteomes" id="UP000184251"/>
    </source>
</evidence>
<keyword evidence="6" id="KW-0547">Nucleotide-binding</keyword>
<dbReference type="GO" id="GO:0006741">
    <property type="term" value="P:NADP+ biosynthetic process"/>
    <property type="evidence" value="ECO:0007669"/>
    <property type="project" value="UniProtKB-UniRule"/>
</dbReference>
<comment type="caution">
    <text evidence="6">Lacks conserved residue(s) required for the propagation of feature annotation.</text>
</comment>
<feature type="binding site" evidence="6">
    <location>
        <begin position="68"/>
        <end position="69"/>
    </location>
    <ligand>
        <name>NAD(+)</name>
        <dbReference type="ChEBI" id="CHEBI:57540"/>
    </ligand>
</feature>
<feature type="binding site" evidence="6">
    <location>
        <position position="171"/>
    </location>
    <ligand>
        <name>NAD(+)</name>
        <dbReference type="ChEBI" id="CHEBI:57540"/>
    </ligand>
</feature>
<comment type="cofactor">
    <cofactor evidence="6">
        <name>a divalent metal cation</name>
        <dbReference type="ChEBI" id="CHEBI:60240"/>
    </cofactor>
</comment>
<feature type="binding site" evidence="6">
    <location>
        <position position="242"/>
    </location>
    <ligand>
        <name>NAD(+)</name>
        <dbReference type="ChEBI" id="CHEBI:57540"/>
    </ligand>
</feature>
<proteinExistence type="inferred from homology"/>
<keyword evidence="3 6" id="KW-0521">NADP</keyword>
<keyword evidence="6" id="KW-0067">ATP-binding</keyword>
<dbReference type="PANTHER" id="PTHR20275:SF0">
    <property type="entry name" value="NAD KINASE"/>
    <property type="match status" value="1"/>
</dbReference>
<dbReference type="GO" id="GO:0051287">
    <property type="term" value="F:NAD binding"/>
    <property type="evidence" value="ECO:0007669"/>
    <property type="project" value="UniProtKB-ARBA"/>
</dbReference>
<dbReference type="AlphaFoldDB" id="A0A1M4UG50"/>
<dbReference type="EC" id="2.7.1.23" evidence="6"/>
<dbReference type="SUPFAM" id="SSF111331">
    <property type="entry name" value="NAD kinase/diacylglycerol kinase-like"/>
    <property type="match status" value="1"/>
</dbReference>
<dbReference type="Gene3D" id="3.40.50.10330">
    <property type="entry name" value="Probable inorganic polyphosphate/atp-NAD kinase, domain 1"/>
    <property type="match status" value="1"/>
</dbReference>
<organism evidence="7 8">
    <name type="scientific">Alkalibacter saccharofermentans DSM 14828</name>
    <dbReference type="NCBI Taxonomy" id="1120975"/>
    <lineage>
        <taxon>Bacteria</taxon>
        <taxon>Bacillati</taxon>
        <taxon>Bacillota</taxon>
        <taxon>Clostridia</taxon>
        <taxon>Eubacteriales</taxon>
        <taxon>Eubacteriaceae</taxon>
        <taxon>Alkalibacter</taxon>
    </lineage>
</organism>
<dbReference type="EMBL" id="FQTU01000003">
    <property type="protein sequence ID" value="SHE55645.1"/>
    <property type="molecule type" value="Genomic_DNA"/>
</dbReference>
<feature type="active site" description="Proton acceptor" evidence="6">
    <location>
        <position position="68"/>
    </location>
</feature>
<keyword evidence="6" id="KW-0963">Cytoplasm</keyword>
<gene>
    <name evidence="6" type="primary">nadK</name>
    <name evidence="7" type="ORF">SAMN02746064_00757</name>
</gene>
<dbReference type="InterPro" id="IPR017438">
    <property type="entry name" value="ATP-NAD_kinase_N"/>
</dbReference>